<feature type="signal peptide" evidence="1">
    <location>
        <begin position="1"/>
        <end position="21"/>
    </location>
</feature>
<keyword evidence="1" id="KW-0732">Signal</keyword>
<evidence type="ECO:0000313" key="5">
    <source>
        <dbReference type="Proteomes" id="UP000256321"/>
    </source>
</evidence>
<keyword evidence="6" id="KW-1185">Reference proteome</keyword>
<evidence type="ECO:0000313" key="4">
    <source>
        <dbReference type="EMBL" id="RDU49805.1"/>
    </source>
</evidence>
<proteinExistence type="predicted"/>
<evidence type="ECO:0000313" key="6">
    <source>
        <dbReference type="Proteomes" id="UP000629596"/>
    </source>
</evidence>
<dbReference type="RefSeq" id="WP_115498973.1">
    <property type="nucleotide sequence ID" value="NZ_JACRTI010000012.1"/>
</dbReference>
<keyword evidence="4" id="KW-0418">Kinase</keyword>
<reference evidence="4 5" key="1">
    <citation type="submission" date="2018-07" db="EMBL/GenBank/DDBJ databases">
        <title>Parabacteroides acidifaciens nov. sp., isolated from human feces.</title>
        <authorList>
            <person name="Wang Y.J."/>
        </authorList>
    </citation>
    <scope>NUCLEOTIDE SEQUENCE [LARGE SCALE GENOMIC DNA]</scope>
    <source>
        <strain evidence="4 5">426-9</strain>
    </source>
</reference>
<gene>
    <name evidence="4" type="ORF">DWU89_07225</name>
    <name evidence="3" type="ORF">H8784_07060</name>
</gene>
<dbReference type="Proteomes" id="UP000256321">
    <property type="component" value="Unassembled WGS sequence"/>
</dbReference>
<reference evidence="3 6" key="2">
    <citation type="submission" date="2020-08" db="EMBL/GenBank/DDBJ databases">
        <title>Genome public.</title>
        <authorList>
            <person name="Liu C."/>
            <person name="Sun Q."/>
        </authorList>
    </citation>
    <scope>NUCLEOTIDE SEQUENCE [LARGE SCALE GENOMIC DNA]</scope>
    <source>
        <strain evidence="3 6">426_9</strain>
    </source>
</reference>
<name>A0A3D8HFQ9_9BACT</name>
<organism evidence="4 5">
    <name type="scientific">Parabacteroides acidifaciens</name>
    <dbReference type="NCBI Taxonomy" id="2290935"/>
    <lineage>
        <taxon>Bacteria</taxon>
        <taxon>Pseudomonadati</taxon>
        <taxon>Bacteroidota</taxon>
        <taxon>Bacteroidia</taxon>
        <taxon>Bacteroidales</taxon>
        <taxon>Tannerellaceae</taxon>
        <taxon>Parabacteroides</taxon>
    </lineage>
</organism>
<dbReference type="AlphaFoldDB" id="A0A3D8HFQ9"/>
<evidence type="ECO:0000313" key="3">
    <source>
        <dbReference type="EMBL" id="MBC8601482.1"/>
    </source>
</evidence>
<dbReference type="Pfam" id="PF19783">
    <property type="entry name" value="DUF6268"/>
    <property type="match status" value="1"/>
</dbReference>
<evidence type="ECO:0000259" key="2">
    <source>
        <dbReference type="Pfam" id="PF19783"/>
    </source>
</evidence>
<dbReference type="EMBL" id="JACRTI010000012">
    <property type="protein sequence ID" value="MBC8601482.1"/>
    <property type="molecule type" value="Genomic_DNA"/>
</dbReference>
<protein>
    <submittedName>
        <fullName evidence="4">Histidine kinase</fullName>
    </submittedName>
</protein>
<dbReference type="InterPro" id="IPR046235">
    <property type="entry name" value="DUF6268"/>
</dbReference>
<feature type="chain" id="PRO_5017598845" evidence="1">
    <location>
        <begin position="22"/>
        <end position="303"/>
    </location>
</feature>
<feature type="domain" description="DUF6268" evidence="2">
    <location>
        <begin position="19"/>
        <end position="302"/>
    </location>
</feature>
<evidence type="ECO:0000256" key="1">
    <source>
        <dbReference type="SAM" id="SignalP"/>
    </source>
</evidence>
<sequence>MKYLVGSFILAALTGSQPVMAQAFLKAEYMSATNFRDVDNNKTGGKGDAKVVQAGFNIPIVAKTDEHDKLISAWGITCGGSYTTMNNDGLAAEINLSSILDVQIGLMHTRPISEKWSLIASVGIGIYTDAGKFSKFSFKDLMGNGGVLFVCHLKENLDLGGGIMLNSTFGYPMVFPAFYLNWILTGRYTVEISMVSAIEMSCGMRLNKLFNLKLIASMDGMLAFTEQDNKKQMFTQQYIVAGLQPEFVLGKNLTLPVTLGVSPYRTAFYTDRTLKAFFKDTGKDFDPHFSLSPYISAAIKYGF</sequence>
<dbReference type="GO" id="GO:0016301">
    <property type="term" value="F:kinase activity"/>
    <property type="evidence" value="ECO:0007669"/>
    <property type="project" value="UniProtKB-KW"/>
</dbReference>
<dbReference type="Proteomes" id="UP000629596">
    <property type="component" value="Unassembled WGS sequence"/>
</dbReference>
<dbReference type="EMBL" id="QREV01000012">
    <property type="protein sequence ID" value="RDU49805.1"/>
    <property type="molecule type" value="Genomic_DNA"/>
</dbReference>
<accession>A0A3D8HFQ9</accession>
<comment type="caution">
    <text evidence="4">The sequence shown here is derived from an EMBL/GenBank/DDBJ whole genome shotgun (WGS) entry which is preliminary data.</text>
</comment>
<keyword evidence="4" id="KW-0808">Transferase</keyword>